<keyword evidence="6" id="KW-1185">Reference proteome</keyword>
<dbReference type="InterPro" id="IPR057326">
    <property type="entry name" value="KR_dom"/>
</dbReference>
<keyword evidence="2" id="KW-0560">Oxidoreductase</keyword>
<dbReference type="PIRSF" id="PIRSF000126">
    <property type="entry name" value="11-beta-HSD1"/>
    <property type="match status" value="1"/>
</dbReference>
<feature type="domain" description="Ketoreductase" evidence="4">
    <location>
        <begin position="2"/>
        <end position="179"/>
    </location>
</feature>
<evidence type="ECO:0000256" key="2">
    <source>
        <dbReference type="ARBA" id="ARBA00023002"/>
    </source>
</evidence>
<name>A0A840PES3_9ACTN</name>
<evidence type="ECO:0000256" key="1">
    <source>
        <dbReference type="ARBA" id="ARBA00006484"/>
    </source>
</evidence>
<evidence type="ECO:0000259" key="4">
    <source>
        <dbReference type="SMART" id="SM00822"/>
    </source>
</evidence>
<dbReference type="GO" id="GO:0016020">
    <property type="term" value="C:membrane"/>
    <property type="evidence" value="ECO:0007669"/>
    <property type="project" value="TreeGrafter"/>
</dbReference>
<accession>A0A840PES3</accession>
<dbReference type="CDD" id="cd05233">
    <property type="entry name" value="SDR_c"/>
    <property type="match status" value="1"/>
</dbReference>
<dbReference type="Proteomes" id="UP000578449">
    <property type="component" value="Unassembled WGS sequence"/>
</dbReference>
<reference evidence="5 6" key="1">
    <citation type="submission" date="2020-08" db="EMBL/GenBank/DDBJ databases">
        <title>Genomic Encyclopedia of Type Strains, Phase IV (KMG-IV): sequencing the most valuable type-strain genomes for metagenomic binning, comparative biology and taxonomic classification.</title>
        <authorList>
            <person name="Goeker M."/>
        </authorList>
    </citation>
    <scope>NUCLEOTIDE SEQUENCE [LARGE SCALE GENOMIC DNA]</scope>
    <source>
        <strain evidence="5 6">DSM 45615</strain>
    </source>
</reference>
<proteinExistence type="inferred from homology"/>
<dbReference type="SUPFAM" id="SSF51735">
    <property type="entry name" value="NAD(P)-binding Rossmann-fold domains"/>
    <property type="match status" value="1"/>
</dbReference>
<dbReference type="RefSeq" id="WP_185054389.1">
    <property type="nucleotide sequence ID" value="NZ_BAABIX010000045.1"/>
</dbReference>
<evidence type="ECO:0000256" key="3">
    <source>
        <dbReference type="RuleBase" id="RU000363"/>
    </source>
</evidence>
<dbReference type="AlphaFoldDB" id="A0A840PES3"/>
<evidence type="ECO:0000313" key="6">
    <source>
        <dbReference type="Proteomes" id="UP000578449"/>
    </source>
</evidence>
<organism evidence="5 6">
    <name type="scientific">Thermocatellispora tengchongensis</name>
    <dbReference type="NCBI Taxonomy" id="1073253"/>
    <lineage>
        <taxon>Bacteria</taxon>
        <taxon>Bacillati</taxon>
        <taxon>Actinomycetota</taxon>
        <taxon>Actinomycetes</taxon>
        <taxon>Streptosporangiales</taxon>
        <taxon>Streptosporangiaceae</taxon>
        <taxon>Thermocatellispora</taxon>
    </lineage>
</organism>
<sequence length="258" mass="27753">MPTALVTGASSGLGAAFAHRLATDGHDLVMVARSAALLEQSAAGLREQHGVNVEVLVADLADPTERARVEARLAAEDEPIDLLVNNAGFSNHGDFWMTDPEKLQSQLDVNVTSVLRLTRAVLPGMLARGSGDVINVSSTAGLLPGDGRIYSADKAWVTSFSETMASLVAGSGVRIIGLCPGFIRTGFFERARVDTGGISPGLWLEADRVVHDCLADLRKGRLLSVPGRNYRMSTNLYRLMPRSLAQRLIFQWSARVRT</sequence>
<dbReference type="PANTHER" id="PTHR44196">
    <property type="entry name" value="DEHYDROGENASE/REDUCTASE SDR FAMILY MEMBER 7B"/>
    <property type="match status" value="1"/>
</dbReference>
<dbReference type="Gene3D" id="3.40.50.720">
    <property type="entry name" value="NAD(P)-binding Rossmann-like Domain"/>
    <property type="match status" value="1"/>
</dbReference>
<dbReference type="SMART" id="SM00822">
    <property type="entry name" value="PKS_KR"/>
    <property type="match status" value="1"/>
</dbReference>
<dbReference type="InterPro" id="IPR036291">
    <property type="entry name" value="NAD(P)-bd_dom_sf"/>
</dbReference>
<dbReference type="PRINTS" id="PR00081">
    <property type="entry name" value="GDHRDH"/>
</dbReference>
<dbReference type="InterPro" id="IPR002347">
    <property type="entry name" value="SDR_fam"/>
</dbReference>
<dbReference type="EMBL" id="JACHGN010000018">
    <property type="protein sequence ID" value="MBB5137479.1"/>
    <property type="molecule type" value="Genomic_DNA"/>
</dbReference>
<dbReference type="Pfam" id="PF00106">
    <property type="entry name" value="adh_short"/>
    <property type="match status" value="1"/>
</dbReference>
<dbReference type="PANTHER" id="PTHR44196:SF2">
    <property type="entry name" value="SHORT-CHAIN DEHYDROGENASE-RELATED"/>
    <property type="match status" value="1"/>
</dbReference>
<comment type="caution">
    <text evidence="5">The sequence shown here is derived from an EMBL/GenBank/DDBJ whole genome shotgun (WGS) entry which is preliminary data.</text>
</comment>
<comment type="similarity">
    <text evidence="1 3">Belongs to the short-chain dehydrogenases/reductases (SDR) family.</text>
</comment>
<protein>
    <recommendedName>
        <fullName evidence="4">Ketoreductase domain-containing protein</fullName>
    </recommendedName>
</protein>
<evidence type="ECO:0000313" key="5">
    <source>
        <dbReference type="EMBL" id="MBB5137479.1"/>
    </source>
</evidence>
<dbReference type="GO" id="GO:0016491">
    <property type="term" value="F:oxidoreductase activity"/>
    <property type="evidence" value="ECO:0007669"/>
    <property type="project" value="UniProtKB-KW"/>
</dbReference>
<gene>
    <name evidence="5" type="ORF">HNP84_007231</name>
</gene>
<dbReference type="PRINTS" id="PR00080">
    <property type="entry name" value="SDRFAMILY"/>
</dbReference>